<accession>A0AAV0C5S5</accession>
<organism evidence="2 3">
    <name type="scientific">Cuscuta epithymum</name>
    <dbReference type="NCBI Taxonomy" id="186058"/>
    <lineage>
        <taxon>Eukaryota</taxon>
        <taxon>Viridiplantae</taxon>
        <taxon>Streptophyta</taxon>
        <taxon>Embryophyta</taxon>
        <taxon>Tracheophyta</taxon>
        <taxon>Spermatophyta</taxon>
        <taxon>Magnoliopsida</taxon>
        <taxon>eudicotyledons</taxon>
        <taxon>Gunneridae</taxon>
        <taxon>Pentapetalae</taxon>
        <taxon>asterids</taxon>
        <taxon>lamiids</taxon>
        <taxon>Solanales</taxon>
        <taxon>Convolvulaceae</taxon>
        <taxon>Cuscuteae</taxon>
        <taxon>Cuscuta</taxon>
        <taxon>Cuscuta subgen. Cuscuta</taxon>
    </lineage>
</organism>
<dbReference type="AlphaFoldDB" id="A0AAV0C5S5"/>
<reference evidence="2" key="1">
    <citation type="submission" date="2022-07" db="EMBL/GenBank/DDBJ databases">
        <authorList>
            <person name="Macas J."/>
            <person name="Novak P."/>
            <person name="Neumann P."/>
        </authorList>
    </citation>
    <scope>NUCLEOTIDE SEQUENCE</scope>
</reference>
<dbReference type="PANTHER" id="PTHR47481:SF43">
    <property type="entry name" value="RETROTRANSPOSON COPIA-LIKE N-TERMINAL DOMAIN-CONTAINING PROTEIN"/>
    <property type="match status" value="1"/>
</dbReference>
<proteinExistence type="predicted"/>
<dbReference type="PANTHER" id="PTHR47481">
    <property type="match status" value="1"/>
</dbReference>
<dbReference type="InterPro" id="IPR036875">
    <property type="entry name" value="Znf_CCHC_sf"/>
</dbReference>
<protein>
    <recommendedName>
        <fullName evidence="4">Retrotransposon Copia-like N-terminal domain-containing protein</fullName>
    </recommendedName>
</protein>
<evidence type="ECO:0000313" key="2">
    <source>
        <dbReference type="EMBL" id="CAH9069297.1"/>
    </source>
</evidence>
<dbReference type="Pfam" id="PF14223">
    <property type="entry name" value="Retrotran_gag_2"/>
    <property type="match status" value="1"/>
</dbReference>
<feature type="compositionally biased region" description="Basic and acidic residues" evidence="1">
    <location>
        <begin position="226"/>
        <end position="242"/>
    </location>
</feature>
<evidence type="ECO:0008006" key="4">
    <source>
        <dbReference type="Google" id="ProtNLM"/>
    </source>
</evidence>
<dbReference type="Proteomes" id="UP001152523">
    <property type="component" value="Unassembled WGS sequence"/>
</dbReference>
<dbReference type="SUPFAM" id="SSF57756">
    <property type="entry name" value="Retrovirus zinc finger-like domains"/>
    <property type="match status" value="1"/>
</dbReference>
<evidence type="ECO:0000256" key="1">
    <source>
        <dbReference type="SAM" id="MobiDB-lite"/>
    </source>
</evidence>
<dbReference type="EMBL" id="CAMAPF010000015">
    <property type="protein sequence ID" value="CAH9069297.1"/>
    <property type="molecule type" value="Genomic_DNA"/>
</dbReference>
<dbReference type="GO" id="GO:0003676">
    <property type="term" value="F:nucleic acid binding"/>
    <property type="evidence" value="ECO:0007669"/>
    <property type="project" value="InterPro"/>
</dbReference>
<keyword evidence="3" id="KW-1185">Reference proteome</keyword>
<feature type="region of interest" description="Disordered" evidence="1">
    <location>
        <begin position="346"/>
        <end position="368"/>
    </location>
</feature>
<dbReference type="GO" id="GO:0008270">
    <property type="term" value="F:zinc ion binding"/>
    <property type="evidence" value="ECO:0007669"/>
    <property type="project" value="InterPro"/>
</dbReference>
<feature type="compositionally biased region" description="Polar residues" evidence="1">
    <location>
        <begin position="214"/>
        <end position="225"/>
    </location>
</feature>
<feature type="region of interest" description="Disordered" evidence="1">
    <location>
        <begin position="208"/>
        <end position="265"/>
    </location>
</feature>
<evidence type="ECO:0000313" key="3">
    <source>
        <dbReference type="Proteomes" id="UP001152523"/>
    </source>
</evidence>
<name>A0AAV0C5S5_9ASTE</name>
<comment type="caution">
    <text evidence="2">The sequence shown here is derived from an EMBL/GenBank/DDBJ whole genome shotgun (WGS) entry which is preliminary data.</text>
</comment>
<sequence>MDITATTPVIQLTATTNFPIKLTSSNYPVWKCQVHAALVGLGLEGYVDGTIAAPDKFLDAAKSQINPCYTIWYRQDKVILSALLGSCSDTIQPVLSSALTAHGAWDTLALTYASTSRGHIISLKNTLAKTTKGNRSIFDYLAEMTAISDALALAQNPISEEDLVIHILRGLGPDYGDIKSAIRIRENPLPMAELRPILLEHEQQINEAAASDSLLPTANTTQVSERGQRGPYHNDRRQEAPARSRGNSFRRGRGGPPHQYNRSANAGQSTCRFCDNIGHTVQQCRKLQRFLRDNHIPHPTSSNNPMVNYVAAPSVQQNQSWMFDSGASHHVVNDATRLPTFAEYGGPDEVHLGDGSGHGGATTTRGEQ</sequence>
<gene>
    <name evidence="2" type="ORF">CEPIT_LOCUS3064</name>
</gene>